<reference evidence="10" key="1">
    <citation type="submission" date="2021-05" db="EMBL/GenBank/DDBJ databases">
        <title>The genome of the haptophyte Pavlova lutheri (Diacronema luteri, Pavlovales) - a model for lipid biosynthesis in eukaryotic algae.</title>
        <authorList>
            <person name="Hulatt C.J."/>
            <person name="Posewitz M.C."/>
        </authorList>
    </citation>
    <scope>NUCLEOTIDE SEQUENCE</scope>
    <source>
        <strain evidence="10">NIVA-4/92</strain>
    </source>
</reference>
<feature type="domain" description="Cation efflux protein transmembrane" evidence="9">
    <location>
        <begin position="118"/>
        <end position="268"/>
    </location>
</feature>
<evidence type="ECO:0000256" key="1">
    <source>
        <dbReference type="ARBA" id="ARBA00004141"/>
    </source>
</evidence>
<evidence type="ECO:0000256" key="3">
    <source>
        <dbReference type="ARBA" id="ARBA00022448"/>
    </source>
</evidence>
<evidence type="ECO:0000256" key="6">
    <source>
        <dbReference type="ARBA" id="ARBA00023065"/>
    </source>
</evidence>
<evidence type="ECO:0000256" key="5">
    <source>
        <dbReference type="ARBA" id="ARBA00022989"/>
    </source>
</evidence>
<dbReference type="GO" id="GO:0016020">
    <property type="term" value="C:membrane"/>
    <property type="evidence" value="ECO:0007669"/>
    <property type="project" value="UniProtKB-SubCell"/>
</dbReference>
<dbReference type="InterPro" id="IPR027469">
    <property type="entry name" value="Cation_efflux_TMD_sf"/>
</dbReference>
<dbReference type="SUPFAM" id="SSF161111">
    <property type="entry name" value="Cation efflux protein transmembrane domain-like"/>
    <property type="match status" value="1"/>
</dbReference>
<dbReference type="Gene3D" id="1.20.1510.10">
    <property type="entry name" value="Cation efflux protein transmembrane domain"/>
    <property type="match status" value="1"/>
</dbReference>
<evidence type="ECO:0000256" key="2">
    <source>
        <dbReference type="ARBA" id="ARBA00008873"/>
    </source>
</evidence>
<evidence type="ECO:0000256" key="8">
    <source>
        <dbReference type="SAM" id="Phobius"/>
    </source>
</evidence>
<feature type="transmembrane region" description="Helical" evidence="8">
    <location>
        <begin position="93"/>
        <end position="113"/>
    </location>
</feature>
<comment type="subcellular location">
    <subcellularLocation>
        <location evidence="1">Membrane</location>
        <topology evidence="1">Multi-pass membrane protein</topology>
    </subcellularLocation>
</comment>
<dbReference type="InterPro" id="IPR045316">
    <property type="entry name" value="Msc2-like"/>
</dbReference>
<keyword evidence="5 8" id="KW-1133">Transmembrane helix</keyword>
<comment type="similarity">
    <text evidence="2">Belongs to the cation diffusion facilitator (CDF) transporter (TC 2.A.4) family. SLC30A subfamily.</text>
</comment>
<proteinExistence type="inferred from homology"/>
<sequence length="365" mass="37510">MAASGAGSGETTDGLVFAMECMPTAQLRRTPLRGEIAARGTPAARRAPSAGTTAVRAAMHEAIRADAMRAALVAWLLVYGLIELQIALNSGRLILACAACLLAMPALGHAGRLTSPAIARLGALPDFPFGLWRAHVLAGFATSLVMGAVLIVLAFEALETLFTPAPPCGLWAVAAAAVNVGGHCAALLVDRPRKAGLGLGWLARGVALAPRSGAYGADETLPGLERASRAALLASCASLALTVATHACGAAWPDSIGAFALAAFALRSIVWPVLEGCAAILLQASPAHLRDSLSMGVRALSALDGVLEVKECRFWAVGPADCVASLHVRLRSSASEEAVAASARAQFGALVTSLTIEIDRDEWLM</sequence>
<dbReference type="InterPro" id="IPR058533">
    <property type="entry name" value="Cation_efflux_TM"/>
</dbReference>
<dbReference type="GO" id="GO:0006882">
    <property type="term" value="P:intracellular zinc ion homeostasis"/>
    <property type="evidence" value="ECO:0007669"/>
    <property type="project" value="InterPro"/>
</dbReference>
<feature type="transmembrane region" description="Helical" evidence="8">
    <location>
        <begin position="170"/>
        <end position="189"/>
    </location>
</feature>
<dbReference type="Pfam" id="PF01545">
    <property type="entry name" value="Cation_efflux"/>
    <property type="match status" value="1"/>
</dbReference>
<protein>
    <recommendedName>
        <fullName evidence="9">Cation efflux protein transmembrane domain-containing protein</fullName>
    </recommendedName>
</protein>
<dbReference type="OMA" id="WAVMSTI"/>
<evidence type="ECO:0000256" key="7">
    <source>
        <dbReference type="ARBA" id="ARBA00023136"/>
    </source>
</evidence>
<dbReference type="GO" id="GO:0005794">
    <property type="term" value="C:Golgi apparatus"/>
    <property type="evidence" value="ECO:0007669"/>
    <property type="project" value="TreeGrafter"/>
</dbReference>
<name>A0A8J6CA21_DIALT</name>
<evidence type="ECO:0000313" key="10">
    <source>
        <dbReference type="EMBL" id="KAG8463626.1"/>
    </source>
</evidence>
<dbReference type="GO" id="GO:0005385">
    <property type="term" value="F:zinc ion transmembrane transporter activity"/>
    <property type="evidence" value="ECO:0007669"/>
    <property type="project" value="InterPro"/>
</dbReference>
<dbReference type="AlphaFoldDB" id="A0A8J6CA21"/>
<gene>
    <name evidence="10" type="ORF">KFE25_003899</name>
</gene>
<dbReference type="PANTHER" id="PTHR45755:SF4">
    <property type="entry name" value="ZINC TRANSPORTER 7"/>
    <property type="match status" value="1"/>
</dbReference>
<keyword evidence="3" id="KW-0813">Transport</keyword>
<evidence type="ECO:0000259" key="9">
    <source>
        <dbReference type="Pfam" id="PF01545"/>
    </source>
</evidence>
<feature type="transmembrane region" description="Helical" evidence="8">
    <location>
        <begin position="67"/>
        <end position="87"/>
    </location>
</feature>
<evidence type="ECO:0000313" key="11">
    <source>
        <dbReference type="Proteomes" id="UP000751190"/>
    </source>
</evidence>
<dbReference type="OrthoDB" id="5382797at2759"/>
<evidence type="ECO:0000256" key="4">
    <source>
        <dbReference type="ARBA" id="ARBA00022692"/>
    </source>
</evidence>
<keyword evidence="6" id="KW-0406">Ion transport</keyword>
<comment type="caution">
    <text evidence="10">The sequence shown here is derived from an EMBL/GenBank/DDBJ whole genome shotgun (WGS) entry which is preliminary data.</text>
</comment>
<keyword evidence="4 8" id="KW-0812">Transmembrane</keyword>
<dbReference type="Proteomes" id="UP000751190">
    <property type="component" value="Unassembled WGS sequence"/>
</dbReference>
<dbReference type="EMBL" id="JAGTXO010000015">
    <property type="protein sequence ID" value="KAG8463626.1"/>
    <property type="molecule type" value="Genomic_DNA"/>
</dbReference>
<feature type="transmembrane region" description="Helical" evidence="8">
    <location>
        <begin position="134"/>
        <end position="158"/>
    </location>
</feature>
<keyword evidence="7 8" id="KW-0472">Membrane</keyword>
<dbReference type="PANTHER" id="PTHR45755">
    <property type="match status" value="1"/>
</dbReference>
<accession>A0A8J6CA21</accession>
<organism evidence="10 11">
    <name type="scientific">Diacronema lutheri</name>
    <name type="common">Unicellular marine alga</name>
    <name type="synonym">Monochrysis lutheri</name>
    <dbReference type="NCBI Taxonomy" id="2081491"/>
    <lineage>
        <taxon>Eukaryota</taxon>
        <taxon>Haptista</taxon>
        <taxon>Haptophyta</taxon>
        <taxon>Pavlovophyceae</taxon>
        <taxon>Pavlovales</taxon>
        <taxon>Pavlovaceae</taxon>
        <taxon>Diacronema</taxon>
    </lineage>
</organism>
<keyword evidence="11" id="KW-1185">Reference proteome</keyword>